<accession>A0AAN9D6C0</accession>
<feature type="compositionally biased region" description="Basic and acidic residues" evidence="2">
    <location>
        <begin position="366"/>
        <end position="394"/>
    </location>
</feature>
<proteinExistence type="predicted"/>
<feature type="compositionally biased region" description="Basic and acidic residues" evidence="2">
    <location>
        <begin position="452"/>
        <end position="473"/>
    </location>
</feature>
<evidence type="ECO:0000313" key="5">
    <source>
        <dbReference type="Proteomes" id="UP001364617"/>
    </source>
</evidence>
<feature type="region of interest" description="Disordered" evidence="2">
    <location>
        <begin position="298"/>
        <end position="475"/>
    </location>
</feature>
<gene>
    <name evidence="4" type="ORF">R3I93_010372</name>
</gene>
<evidence type="ECO:0000256" key="1">
    <source>
        <dbReference type="SAM" id="Coils"/>
    </source>
</evidence>
<keyword evidence="3" id="KW-0472">Membrane</keyword>
<reference evidence="4 5" key="1">
    <citation type="submission" date="2024-02" db="EMBL/GenBank/DDBJ databases">
        <title>Chromosome-level genome assembly of the Eurasian Minnow (Phoxinus phoxinus).</title>
        <authorList>
            <person name="Oriowo T.O."/>
            <person name="Martin S."/>
            <person name="Stange M."/>
            <person name="Chrysostomakis Y."/>
            <person name="Brown T."/>
            <person name="Winkler S."/>
            <person name="Kukowka S."/>
            <person name="Myers E.W."/>
            <person name="Bohne A."/>
        </authorList>
    </citation>
    <scope>NUCLEOTIDE SEQUENCE [LARGE SCALE GENOMIC DNA]</scope>
    <source>
        <strain evidence="4">ZFMK-TIS-60720</strain>
        <tissue evidence="4">Whole Organism</tissue>
    </source>
</reference>
<feature type="compositionally biased region" description="Acidic residues" evidence="2">
    <location>
        <begin position="432"/>
        <end position="451"/>
    </location>
</feature>
<dbReference type="EMBL" id="JAYKXH010000010">
    <property type="protein sequence ID" value="KAK7155701.1"/>
    <property type="molecule type" value="Genomic_DNA"/>
</dbReference>
<feature type="transmembrane region" description="Helical" evidence="3">
    <location>
        <begin position="33"/>
        <end position="55"/>
    </location>
</feature>
<dbReference type="AlphaFoldDB" id="A0AAN9D6C0"/>
<feature type="compositionally biased region" description="Low complexity" evidence="2">
    <location>
        <begin position="298"/>
        <end position="312"/>
    </location>
</feature>
<feature type="compositionally biased region" description="Acidic residues" evidence="2">
    <location>
        <begin position="489"/>
        <end position="498"/>
    </location>
</feature>
<evidence type="ECO:0000256" key="3">
    <source>
        <dbReference type="SAM" id="Phobius"/>
    </source>
</evidence>
<feature type="compositionally biased region" description="Acidic residues" evidence="2">
    <location>
        <begin position="558"/>
        <end position="578"/>
    </location>
</feature>
<name>A0AAN9D6C0_9TELE</name>
<sequence length="587" mass="66589">MTKRKGKSAIKQDDSLLLLETPSVTPQRGFKEYAVPAIVIFIFAVGGSSALWFTIQQQQTVDSLTETVNAMQLRITKFQQQLGMGNAQIANVGVFEERLQTLEEAYSQAQRKADVALATSEKIKSTDLQSQVWSLQSEMNGRLSELQQEFVSTPALNAVVKNKTEEIETLKQRLNSILTANTEVAVTISGLTDTVLVTKSCLDEQMSTVQGLTSELEEQRMELKSLKEYFVRNKKALERNRQEVMDIKDLLEMEQTRRSQALEEQLVAVRRSLEDHQKSTHSLHSHLASQLEIVQNQVVSESQQPSSEENIPVETQQVEQEATHEEVPIKDQNDQTVNEEETVAEDVHVEEGVQVVPEEKEPDEEVQFHREEPAEEQADVKKFPEEAEVKKDASEEQVVSEEDEQTDEVGSHKEEVEEEAVTQQDEKPEELQVSDDEEPEEEVQVLGEEEVIEKQVVTEENAKHEEVQIKDGDAFEEQALTEMDEITEEISIQEEETVMEQTESIPSEEDPTSTEEMEIEASEAEAVENFSQDHAVEDISQEETPQEPLDETVNQKDLEEEVPDSEEEEEPAEEELDEKDISANESY</sequence>
<feature type="coiled-coil region" evidence="1">
    <location>
        <begin position="61"/>
        <end position="119"/>
    </location>
</feature>
<keyword evidence="5" id="KW-1185">Reference proteome</keyword>
<feature type="compositionally biased region" description="Basic and acidic residues" evidence="2">
    <location>
        <begin position="321"/>
        <end position="333"/>
    </location>
</feature>
<feature type="coiled-coil region" evidence="1">
    <location>
        <begin position="160"/>
        <end position="279"/>
    </location>
</feature>
<feature type="compositionally biased region" description="Acidic residues" evidence="2">
    <location>
        <begin position="506"/>
        <end position="526"/>
    </location>
</feature>
<organism evidence="4 5">
    <name type="scientific">Phoxinus phoxinus</name>
    <name type="common">Eurasian minnow</name>
    <dbReference type="NCBI Taxonomy" id="58324"/>
    <lineage>
        <taxon>Eukaryota</taxon>
        <taxon>Metazoa</taxon>
        <taxon>Chordata</taxon>
        <taxon>Craniata</taxon>
        <taxon>Vertebrata</taxon>
        <taxon>Euteleostomi</taxon>
        <taxon>Actinopterygii</taxon>
        <taxon>Neopterygii</taxon>
        <taxon>Teleostei</taxon>
        <taxon>Ostariophysi</taxon>
        <taxon>Cypriniformes</taxon>
        <taxon>Leuciscidae</taxon>
        <taxon>Phoxininae</taxon>
        <taxon>Phoxinus</taxon>
    </lineage>
</organism>
<keyword evidence="3" id="KW-1133">Transmembrane helix</keyword>
<evidence type="ECO:0000313" key="4">
    <source>
        <dbReference type="EMBL" id="KAK7155701.1"/>
    </source>
</evidence>
<feature type="compositionally biased region" description="Acidic residues" evidence="2">
    <location>
        <begin position="398"/>
        <end position="407"/>
    </location>
</feature>
<comment type="caution">
    <text evidence="4">The sequence shown here is derived from an EMBL/GenBank/DDBJ whole genome shotgun (WGS) entry which is preliminary data.</text>
</comment>
<keyword evidence="3" id="KW-0812">Transmembrane</keyword>
<dbReference type="Proteomes" id="UP001364617">
    <property type="component" value="Unassembled WGS sequence"/>
</dbReference>
<feature type="region of interest" description="Disordered" evidence="2">
    <location>
        <begin position="489"/>
        <end position="587"/>
    </location>
</feature>
<feature type="compositionally biased region" description="Acidic residues" evidence="2">
    <location>
        <begin position="539"/>
        <end position="550"/>
    </location>
</feature>
<evidence type="ECO:0000256" key="2">
    <source>
        <dbReference type="SAM" id="MobiDB-lite"/>
    </source>
</evidence>
<protein>
    <submittedName>
        <fullName evidence="4">Uncharacterized protein</fullName>
    </submittedName>
</protein>
<keyword evidence="1" id="KW-0175">Coiled coil</keyword>